<sequence>MYVITECRASDLELIEDSMGWWHGYYAKACFRANVCKCISLSIDGECVGVGLYYVLNTKPVIGVVYYIAVIPRLRGRGLGKVLLASIEHLMEEERVEMSIATSALDNENAIRLFKSMGYAILEWSELAERLGYDVYELLLKATCGYEDDVVMIKSFKGGRLDKVLTDLVNSRNIRTANRVWYTICYEPWRRIRML</sequence>
<comment type="caution">
    <text evidence="2">The sequence shown here is derived from an EMBL/GenBank/DDBJ whole genome shotgun (WGS) entry which is preliminary data.</text>
</comment>
<evidence type="ECO:0000313" key="3">
    <source>
        <dbReference type="Proteomes" id="UP000605805"/>
    </source>
</evidence>
<reference evidence="2" key="1">
    <citation type="journal article" date="2020" name="ISME J.">
        <title>Gammaproteobacteria mediating utilization of methyl-, sulfur- and petroleum organic compounds in deep ocean hydrothermal plumes.</title>
        <authorList>
            <person name="Zhou Z."/>
            <person name="Liu Y."/>
            <person name="Pan J."/>
            <person name="Cron B.R."/>
            <person name="Toner B.M."/>
            <person name="Anantharaman K."/>
            <person name="Breier J.A."/>
            <person name="Dick G.J."/>
            <person name="Li M."/>
        </authorList>
    </citation>
    <scope>NUCLEOTIDE SEQUENCE</scope>
    <source>
        <strain evidence="2">SZUA-1435</strain>
    </source>
</reference>
<dbReference type="CDD" id="cd04301">
    <property type="entry name" value="NAT_SF"/>
    <property type="match status" value="1"/>
</dbReference>
<evidence type="ECO:0000259" key="1">
    <source>
        <dbReference type="PROSITE" id="PS51186"/>
    </source>
</evidence>
<accession>A0A832YY74</accession>
<proteinExistence type="predicted"/>
<dbReference type="AlphaFoldDB" id="A0A832YY74"/>
<organism evidence="2 3">
    <name type="scientific">Ignisphaera aggregans</name>
    <dbReference type="NCBI Taxonomy" id="334771"/>
    <lineage>
        <taxon>Archaea</taxon>
        <taxon>Thermoproteota</taxon>
        <taxon>Thermoprotei</taxon>
        <taxon>Desulfurococcales</taxon>
        <taxon>Desulfurococcaceae</taxon>
        <taxon>Ignisphaera</taxon>
    </lineage>
</organism>
<feature type="domain" description="N-acetyltransferase" evidence="1">
    <location>
        <begin position="1"/>
        <end position="157"/>
    </location>
</feature>
<dbReference type="InterPro" id="IPR000182">
    <property type="entry name" value="GNAT_dom"/>
</dbReference>
<protein>
    <submittedName>
        <fullName evidence="2">GNAT family N-acetyltransferase</fullName>
    </submittedName>
</protein>
<dbReference type="EMBL" id="DQTV01000064">
    <property type="protein sequence ID" value="HIP57116.1"/>
    <property type="molecule type" value="Genomic_DNA"/>
</dbReference>
<dbReference type="Pfam" id="PF00583">
    <property type="entry name" value="Acetyltransf_1"/>
    <property type="match status" value="1"/>
</dbReference>
<evidence type="ECO:0000313" key="2">
    <source>
        <dbReference type="EMBL" id="HIP57116.1"/>
    </source>
</evidence>
<dbReference type="GO" id="GO:0016747">
    <property type="term" value="F:acyltransferase activity, transferring groups other than amino-acyl groups"/>
    <property type="evidence" value="ECO:0007669"/>
    <property type="project" value="InterPro"/>
</dbReference>
<keyword evidence="2" id="KW-0808">Transferase</keyword>
<dbReference type="PROSITE" id="PS51186">
    <property type="entry name" value="GNAT"/>
    <property type="match status" value="1"/>
</dbReference>
<dbReference type="SUPFAM" id="SSF55729">
    <property type="entry name" value="Acyl-CoA N-acyltransferases (Nat)"/>
    <property type="match status" value="1"/>
</dbReference>
<dbReference type="Proteomes" id="UP000605805">
    <property type="component" value="Unassembled WGS sequence"/>
</dbReference>
<dbReference type="InterPro" id="IPR016181">
    <property type="entry name" value="Acyl_CoA_acyltransferase"/>
</dbReference>
<name>A0A832YY74_9CREN</name>
<gene>
    <name evidence="2" type="ORF">EYH02_03490</name>
</gene>
<dbReference type="Gene3D" id="3.40.630.30">
    <property type="match status" value="1"/>
</dbReference>